<proteinExistence type="predicted"/>
<evidence type="ECO:0000313" key="2">
    <source>
        <dbReference type="Proteomes" id="UP000298663"/>
    </source>
</evidence>
<accession>A0A4U5N6Y3</accession>
<dbReference type="Proteomes" id="UP000298663">
    <property type="component" value="Unassembled WGS sequence"/>
</dbReference>
<keyword evidence="2" id="KW-1185">Reference proteome</keyword>
<organism evidence="1 2">
    <name type="scientific">Steinernema carpocapsae</name>
    <name type="common">Entomopathogenic nematode</name>
    <dbReference type="NCBI Taxonomy" id="34508"/>
    <lineage>
        <taxon>Eukaryota</taxon>
        <taxon>Metazoa</taxon>
        <taxon>Ecdysozoa</taxon>
        <taxon>Nematoda</taxon>
        <taxon>Chromadorea</taxon>
        <taxon>Rhabditida</taxon>
        <taxon>Tylenchina</taxon>
        <taxon>Panagrolaimomorpha</taxon>
        <taxon>Strongyloidoidea</taxon>
        <taxon>Steinernematidae</taxon>
        <taxon>Steinernema</taxon>
    </lineage>
</organism>
<comment type="caution">
    <text evidence="1">The sequence shown here is derived from an EMBL/GenBank/DDBJ whole genome shotgun (WGS) entry which is preliminary data.</text>
</comment>
<dbReference type="EMBL" id="AZBU02000005">
    <property type="protein sequence ID" value="TKR78112.1"/>
    <property type="molecule type" value="Genomic_DNA"/>
</dbReference>
<sequence length="84" mass="9232">MAAEGRRRSEARRSGALCSAQLRRHSVNLITVIRVGRVFSVCRVAAGAPRVSGDQRPPTEALFLCKHLIFGGNWQLLQALFKTA</sequence>
<gene>
    <name evidence="1" type="ORF">L596_018972</name>
</gene>
<protein>
    <submittedName>
        <fullName evidence="1">Uncharacterized protein</fullName>
    </submittedName>
</protein>
<reference evidence="1 2" key="2">
    <citation type="journal article" date="2019" name="G3 (Bethesda)">
        <title>Hybrid Assembly of the Genome of the Entomopathogenic Nematode Steinernema carpocapsae Identifies the X-Chromosome.</title>
        <authorList>
            <person name="Serra L."/>
            <person name="Macchietto M."/>
            <person name="Macias-Munoz A."/>
            <person name="McGill C.J."/>
            <person name="Rodriguez I.M."/>
            <person name="Rodriguez B."/>
            <person name="Murad R."/>
            <person name="Mortazavi A."/>
        </authorList>
    </citation>
    <scope>NUCLEOTIDE SEQUENCE [LARGE SCALE GENOMIC DNA]</scope>
    <source>
        <strain evidence="1 2">ALL</strain>
    </source>
</reference>
<evidence type="ECO:0000313" key="1">
    <source>
        <dbReference type="EMBL" id="TKR78112.1"/>
    </source>
</evidence>
<reference evidence="1 2" key="1">
    <citation type="journal article" date="2015" name="Genome Biol.">
        <title>Comparative genomics of Steinernema reveals deeply conserved gene regulatory networks.</title>
        <authorList>
            <person name="Dillman A.R."/>
            <person name="Macchietto M."/>
            <person name="Porter C.F."/>
            <person name="Rogers A."/>
            <person name="Williams B."/>
            <person name="Antoshechkin I."/>
            <person name="Lee M.M."/>
            <person name="Goodwin Z."/>
            <person name="Lu X."/>
            <person name="Lewis E.E."/>
            <person name="Goodrich-Blair H."/>
            <person name="Stock S.P."/>
            <person name="Adams B.J."/>
            <person name="Sternberg P.W."/>
            <person name="Mortazavi A."/>
        </authorList>
    </citation>
    <scope>NUCLEOTIDE SEQUENCE [LARGE SCALE GENOMIC DNA]</scope>
    <source>
        <strain evidence="1 2">ALL</strain>
    </source>
</reference>
<name>A0A4U5N6Y3_STECR</name>
<dbReference type="AlphaFoldDB" id="A0A4U5N6Y3"/>